<gene>
    <name evidence="1" type="ORF">P8192_00985</name>
</gene>
<evidence type="ECO:0000313" key="2">
    <source>
        <dbReference type="Proteomes" id="UP001219037"/>
    </source>
</evidence>
<name>A0ABY8H7R5_9MICC</name>
<dbReference type="EMBL" id="CP121252">
    <property type="protein sequence ID" value="WFP16735.1"/>
    <property type="molecule type" value="Genomic_DNA"/>
</dbReference>
<protein>
    <recommendedName>
        <fullName evidence="3">Adhesin</fullName>
    </recommendedName>
</protein>
<dbReference type="RefSeq" id="WP_278157832.1">
    <property type="nucleotide sequence ID" value="NZ_CP121252.1"/>
</dbReference>
<proteinExistence type="predicted"/>
<evidence type="ECO:0000313" key="1">
    <source>
        <dbReference type="EMBL" id="WFP16735.1"/>
    </source>
</evidence>
<organism evidence="1 2">
    <name type="scientific">Citricoccus muralis</name>
    <dbReference type="NCBI Taxonomy" id="169134"/>
    <lineage>
        <taxon>Bacteria</taxon>
        <taxon>Bacillati</taxon>
        <taxon>Actinomycetota</taxon>
        <taxon>Actinomycetes</taxon>
        <taxon>Micrococcales</taxon>
        <taxon>Micrococcaceae</taxon>
        <taxon>Citricoccus</taxon>
    </lineage>
</organism>
<dbReference type="Proteomes" id="UP001219037">
    <property type="component" value="Chromosome"/>
</dbReference>
<sequence>MPTSTVIPSRPTDPTNARSTRITITVIAALTVLLSLGGLSASSIAAAVDRADFEEIPLRQSIGTPTALDLDSGVGQVRVQVSEAVDEIELGLVDRGSTTLTDTDDTTQGHWEITEEGTGDNAETSVTLQRPNFQGNIGWALGDSLDLLVVIPTELSESLDLSVRNSVGNIEASGSFERLQVSTNVGSMYLPAVAASEELVAQGQVGQLQIGLTEDHRADVIARLDVGNVDVTVPCCEAWSVRVTNEVGELDVDSDLREGSGPTIVARTNVGDVTVERR</sequence>
<evidence type="ECO:0008006" key="3">
    <source>
        <dbReference type="Google" id="ProtNLM"/>
    </source>
</evidence>
<reference evidence="1 2" key="1">
    <citation type="submission" date="2023-04" db="EMBL/GenBank/DDBJ databases">
        <title>Funneling lignin-derived compounds into biodiesel using alkali-halophilic Citricoccus sp. P2.</title>
        <authorList>
            <person name="Luo C.-B."/>
        </authorList>
    </citation>
    <scope>NUCLEOTIDE SEQUENCE [LARGE SCALE GENOMIC DNA]</scope>
    <source>
        <strain evidence="1 2">P2</strain>
    </source>
</reference>
<accession>A0ABY8H7R5</accession>
<keyword evidence="2" id="KW-1185">Reference proteome</keyword>